<sequence>MKKLSKKALLAVLGFTFAFQMNAQKEIPKNRPYADLSKYHFGFYIGTDLQDMKIQNAGFVDDKGTPMFAEIGRLSPGFVVGVIFDLNLMRDLNLRLLPSLHFADKTFTYSNGNEEIKRFTQRTNLINFPVMFKYSSRRLNNIRPYVIGGGYGAMYIGQKNQALLKFNTLDFGVSLGMGCDIYLPFFKLCPELTFSWGFVNNHKTDRPDLKDSPDIIYTQTIKKSTTKMITLSFNFE</sequence>
<dbReference type="RefSeq" id="WP_380079359.1">
    <property type="nucleotide sequence ID" value="NZ_JBHSGO010000194.1"/>
</dbReference>
<dbReference type="Pfam" id="PF13568">
    <property type="entry name" value="OMP_b-brl_2"/>
    <property type="match status" value="1"/>
</dbReference>
<evidence type="ECO:0000256" key="1">
    <source>
        <dbReference type="SAM" id="SignalP"/>
    </source>
</evidence>
<organism evidence="3 4">
    <name type="scientific">Falsiporphyromonas endometrii</name>
    <dbReference type="NCBI Taxonomy" id="1387297"/>
    <lineage>
        <taxon>Bacteria</taxon>
        <taxon>Pseudomonadati</taxon>
        <taxon>Bacteroidota</taxon>
        <taxon>Bacteroidia</taxon>
        <taxon>Bacteroidales</taxon>
        <taxon>Porphyromonadaceae</taxon>
        <taxon>Falsiporphyromonas</taxon>
    </lineage>
</organism>
<dbReference type="InterPro" id="IPR025665">
    <property type="entry name" value="Beta-barrel_OMP_2"/>
</dbReference>
<reference evidence="4" key="1">
    <citation type="journal article" date="2019" name="Int. J. Syst. Evol. Microbiol.">
        <title>The Global Catalogue of Microorganisms (GCM) 10K type strain sequencing project: providing services to taxonomists for standard genome sequencing and annotation.</title>
        <authorList>
            <consortium name="The Broad Institute Genomics Platform"/>
            <consortium name="The Broad Institute Genome Sequencing Center for Infectious Disease"/>
            <person name="Wu L."/>
            <person name="Ma J."/>
        </authorList>
    </citation>
    <scope>NUCLEOTIDE SEQUENCE [LARGE SCALE GENOMIC DNA]</scope>
    <source>
        <strain evidence="4">CGMCC 4.7357</strain>
    </source>
</reference>
<dbReference type="EMBL" id="JBHSGO010000194">
    <property type="protein sequence ID" value="MFC4666362.1"/>
    <property type="molecule type" value="Genomic_DNA"/>
</dbReference>
<accession>A0ABV9K8M0</accession>
<evidence type="ECO:0000313" key="4">
    <source>
        <dbReference type="Proteomes" id="UP001596020"/>
    </source>
</evidence>
<evidence type="ECO:0000259" key="2">
    <source>
        <dbReference type="Pfam" id="PF13568"/>
    </source>
</evidence>
<gene>
    <name evidence="3" type="ORF">ACFO3G_07110</name>
</gene>
<feature type="signal peptide" evidence="1">
    <location>
        <begin position="1"/>
        <end position="23"/>
    </location>
</feature>
<keyword evidence="4" id="KW-1185">Reference proteome</keyword>
<feature type="chain" id="PRO_5045967069" evidence="1">
    <location>
        <begin position="24"/>
        <end position="236"/>
    </location>
</feature>
<protein>
    <submittedName>
        <fullName evidence="3">Porin family protein</fullName>
    </submittedName>
</protein>
<keyword evidence="1" id="KW-0732">Signal</keyword>
<proteinExistence type="predicted"/>
<feature type="domain" description="Outer membrane protein beta-barrel" evidence="2">
    <location>
        <begin position="31"/>
        <end position="201"/>
    </location>
</feature>
<name>A0ABV9K8M0_9PORP</name>
<evidence type="ECO:0000313" key="3">
    <source>
        <dbReference type="EMBL" id="MFC4666362.1"/>
    </source>
</evidence>
<dbReference type="InterPro" id="IPR011250">
    <property type="entry name" value="OMP/PagP_B-barrel"/>
</dbReference>
<dbReference type="SUPFAM" id="SSF56925">
    <property type="entry name" value="OMPA-like"/>
    <property type="match status" value="1"/>
</dbReference>
<dbReference type="Proteomes" id="UP001596020">
    <property type="component" value="Unassembled WGS sequence"/>
</dbReference>
<comment type="caution">
    <text evidence="3">The sequence shown here is derived from an EMBL/GenBank/DDBJ whole genome shotgun (WGS) entry which is preliminary data.</text>
</comment>